<gene>
    <name evidence="1" type="ORF">AN619_05000</name>
</gene>
<reference evidence="1 2" key="1">
    <citation type="submission" date="2015-12" db="EMBL/GenBank/DDBJ databases">
        <title>Draft genome sequence of the thermoanaerobe Thermotalea metallivorans, an isolate from the runoff channel of the Great Artesian Basin, Australia.</title>
        <authorList>
            <person name="Patel B.K."/>
        </authorList>
    </citation>
    <scope>NUCLEOTIDE SEQUENCE [LARGE SCALE GENOMIC DNA]</scope>
    <source>
        <strain evidence="1 2">B2-1</strain>
    </source>
</reference>
<proteinExistence type="predicted"/>
<dbReference type="Proteomes" id="UP000070456">
    <property type="component" value="Unassembled WGS sequence"/>
</dbReference>
<protein>
    <recommendedName>
        <fullName evidence="3">Preprotein translocase subunit YajC</fullName>
    </recommendedName>
</protein>
<evidence type="ECO:0000313" key="2">
    <source>
        <dbReference type="Proteomes" id="UP000070456"/>
    </source>
</evidence>
<dbReference type="AlphaFoldDB" id="A0A140L9Z9"/>
<dbReference type="RefSeq" id="WP_157064880.1">
    <property type="nucleotide sequence ID" value="NZ_LOEE01000016.1"/>
</dbReference>
<dbReference type="EMBL" id="LOEE01000016">
    <property type="protein sequence ID" value="KXG77374.1"/>
    <property type="molecule type" value="Genomic_DNA"/>
</dbReference>
<comment type="caution">
    <text evidence="1">The sequence shown here is derived from an EMBL/GenBank/DDBJ whole genome shotgun (WGS) entry which is preliminary data.</text>
</comment>
<dbReference type="STRING" id="520762.AN619_05000"/>
<name>A0A140L9Z9_9FIRM</name>
<keyword evidence="2" id="KW-1185">Reference proteome</keyword>
<evidence type="ECO:0008006" key="3">
    <source>
        <dbReference type="Google" id="ProtNLM"/>
    </source>
</evidence>
<accession>A0A140L9Z9</accession>
<organism evidence="1 2">
    <name type="scientific">Thermotalea metallivorans</name>
    <dbReference type="NCBI Taxonomy" id="520762"/>
    <lineage>
        <taxon>Bacteria</taxon>
        <taxon>Bacillati</taxon>
        <taxon>Bacillota</taxon>
        <taxon>Clostridia</taxon>
        <taxon>Peptostreptococcales</taxon>
        <taxon>Thermotaleaceae</taxon>
        <taxon>Thermotalea</taxon>
    </lineage>
</organism>
<sequence length="57" mass="6528">MGKGERKLRKNDKVLLVNGNIGEIVYVLQTMDIVRVKLENGIFISIRNEDVKKVIET</sequence>
<evidence type="ECO:0000313" key="1">
    <source>
        <dbReference type="EMBL" id="KXG77374.1"/>
    </source>
</evidence>